<sequence length="160" mass="18109">MDIFFTQSYQYVLEEDVTSVSARLGSFLMRTGGTTLAENSFRLGHPWGLAQKGFFDSRLAYLSGTLDPMAPLVLPPPAPGEPPEYRARTLVDVRIRPNLFLVLLAYAVSLVLLLDMMGIELFWKSQYLLRLLLLCVLEVGAVWSVFFTVSQLRRQFEALM</sequence>
<reference evidence="2 3" key="1">
    <citation type="submission" date="2019-03" db="EMBL/GenBank/DDBJ databases">
        <title>Genomic Encyclopedia of Type Strains, Phase IV (KMG-IV): sequencing the most valuable type-strain genomes for metagenomic binning, comparative biology and taxonomic classification.</title>
        <authorList>
            <person name="Goeker M."/>
        </authorList>
    </citation>
    <scope>NUCLEOTIDE SEQUENCE [LARGE SCALE GENOMIC DNA]</scope>
    <source>
        <strain evidence="2 3">DSM 100059</strain>
    </source>
</reference>
<feature type="transmembrane region" description="Helical" evidence="1">
    <location>
        <begin position="98"/>
        <end position="119"/>
    </location>
</feature>
<evidence type="ECO:0000313" key="3">
    <source>
        <dbReference type="Proteomes" id="UP000294498"/>
    </source>
</evidence>
<evidence type="ECO:0000256" key="1">
    <source>
        <dbReference type="SAM" id="Phobius"/>
    </source>
</evidence>
<accession>A0A4V3GLH4</accession>
<keyword evidence="3" id="KW-1185">Reference proteome</keyword>
<gene>
    <name evidence="2" type="ORF">EDB95_0532</name>
</gene>
<keyword evidence="1" id="KW-1133">Transmembrane helix</keyword>
<feature type="transmembrane region" description="Helical" evidence="1">
    <location>
        <begin position="131"/>
        <end position="150"/>
    </location>
</feature>
<organism evidence="2 3">
    <name type="scientific">Dinghuibacter silviterrae</name>
    <dbReference type="NCBI Taxonomy" id="1539049"/>
    <lineage>
        <taxon>Bacteria</taxon>
        <taxon>Pseudomonadati</taxon>
        <taxon>Bacteroidota</taxon>
        <taxon>Chitinophagia</taxon>
        <taxon>Chitinophagales</taxon>
        <taxon>Chitinophagaceae</taxon>
        <taxon>Dinghuibacter</taxon>
    </lineage>
</organism>
<name>A0A4V3GLH4_9BACT</name>
<dbReference type="Proteomes" id="UP000294498">
    <property type="component" value="Unassembled WGS sequence"/>
</dbReference>
<keyword evidence="1" id="KW-0472">Membrane</keyword>
<protein>
    <submittedName>
        <fullName evidence="2">Uncharacterized protein</fullName>
    </submittedName>
</protein>
<dbReference type="EMBL" id="SODV01000001">
    <property type="protein sequence ID" value="TDW99522.1"/>
    <property type="molecule type" value="Genomic_DNA"/>
</dbReference>
<comment type="caution">
    <text evidence="2">The sequence shown here is derived from an EMBL/GenBank/DDBJ whole genome shotgun (WGS) entry which is preliminary data.</text>
</comment>
<evidence type="ECO:0000313" key="2">
    <source>
        <dbReference type="EMBL" id="TDW99522.1"/>
    </source>
</evidence>
<keyword evidence="1" id="KW-0812">Transmembrane</keyword>
<proteinExistence type="predicted"/>
<dbReference type="AlphaFoldDB" id="A0A4V3GLH4"/>
<dbReference type="RefSeq" id="WP_133990285.1">
    <property type="nucleotide sequence ID" value="NZ_SODV01000001.1"/>
</dbReference>